<comment type="caution">
    <text evidence="1">The sequence shown here is derived from an EMBL/GenBank/DDBJ whole genome shotgun (WGS) entry which is preliminary data.</text>
</comment>
<dbReference type="EMBL" id="CAJVQC010076641">
    <property type="protein sequence ID" value="CAG8814854.1"/>
    <property type="molecule type" value="Genomic_DNA"/>
</dbReference>
<protein>
    <submittedName>
        <fullName evidence="1">11887_t:CDS:1</fullName>
    </submittedName>
</protein>
<reference evidence="1" key="1">
    <citation type="submission" date="2021-06" db="EMBL/GenBank/DDBJ databases">
        <authorList>
            <person name="Kallberg Y."/>
            <person name="Tangrot J."/>
            <person name="Rosling A."/>
        </authorList>
    </citation>
    <scope>NUCLEOTIDE SEQUENCE</scope>
    <source>
        <strain evidence="1">MA461A</strain>
    </source>
</reference>
<organism evidence="1 2">
    <name type="scientific">Racocetra persica</name>
    <dbReference type="NCBI Taxonomy" id="160502"/>
    <lineage>
        <taxon>Eukaryota</taxon>
        <taxon>Fungi</taxon>
        <taxon>Fungi incertae sedis</taxon>
        <taxon>Mucoromycota</taxon>
        <taxon>Glomeromycotina</taxon>
        <taxon>Glomeromycetes</taxon>
        <taxon>Diversisporales</taxon>
        <taxon>Gigasporaceae</taxon>
        <taxon>Racocetra</taxon>
    </lineage>
</organism>
<name>A0ACA9RWU9_9GLOM</name>
<gene>
    <name evidence="1" type="ORF">RPERSI_LOCUS24086</name>
</gene>
<keyword evidence="2" id="KW-1185">Reference proteome</keyword>
<sequence>ELFMVINSILHLYQKTRIKTMLNNGINVPDVVKVYNISEAIKIEYVECITFNSKLAGDEPVYRKKKRNGDKSHKSDKCEDIRDNIIFVMSTTN</sequence>
<dbReference type="Proteomes" id="UP000789920">
    <property type="component" value="Unassembled WGS sequence"/>
</dbReference>
<proteinExistence type="predicted"/>
<evidence type="ECO:0000313" key="2">
    <source>
        <dbReference type="Proteomes" id="UP000789920"/>
    </source>
</evidence>
<feature type="non-terminal residue" evidence="1">
    <location>
        <position position="93"/>
    </location>
</feature>
<feature type="non-terminal residue" evidence="1">
    <location>
        <position position="1"/>
    </location>
</feature>
<accession>A0ACA9RWU9</accession>
<evidence type="ECO:0000313" key="1">
    <source>
        <dbReference type="EMBL" id="CAG8814854.1"/>
    </source>
</evidence>